<dbReference type="EMBL" id="BCNV01000001">
    <property type="protein sequence ID" value="GAS82267.1"/>
    <property type="molecule type" value="Genomic_DNA"/>
</dbReference>
<dbReference type="Proteomes" id="UP000069697">
    <property type="component" value="Unassembled WGS sequence"/>
</dbReference>
<reference evidence="2" key="2">
    <citation type="submission" date="2016-01" db="EMBL/GenBank/DDBJ databases">
        <title>Draft Genome Sequence of Paenibacillus amylolyticus Heshi-A3 that Was Isolated from Fermented Rice Bran with Aging Salted Mackerel, Which Was Named Heshiko as Traditional Fermented Seafood in Japan.</title>
        <authorList>
            <person name="Akuzawa S."/>
            <person name="Nakagawa J."/>
            <person name="Kanekatsu T."/>
            <person name="Kubota E."/>
            <person name="Ohtake R."/>
            <person name="Suzuki T."/>
            <person name="Kanesaki Y."/>
        </authorList>
    </citation>
    <scope>NUCLEOTIDE SEQUENCE [LARGE SCALE GENOMIC DNA]</scope>
    <source>
        <strain evidence="2">Heshi-A3</strain>
    </source>
</reference>
<evidence type="ECO:0000313" key="1">
    <source>
        <dbReference type="EMBL" id="GAS82267.1"/>
    </source>
</evidence>
<gene>
    <name evidence="1" type="ORF">PAHA3_2341</name>
</gene>
<reference evidence="1 2" key="1">
    <citation type="journal article" date="2016" name="Genome Announc.">
        <title>Draft Genome Sequence of Paenibacillus amylolyticus Heshi-A3, Isolated from Fermented Rice Bran in a Japanese Fermented Seafood Dish.</title>
        <authorList>
            <person name="Akuzawa S."/>
            <person name="Nagaoka J."/>
            <person name="Kanekatsu M."/>
            <person name="Kubota E."/>
            <person name="Ohtake R."/>
            <person name="Suzuki T."/>
            <person name="Kanesaki Y."/>
        </authorList>
    </citation>
    <scope>NUCLEOTIDE SEQUENCE [LARGE SCALE GENOMIC DNA]</scope>
    <source>
        <strain evidence="1 2">Heshi-A3</strain>
    </source>
</reference>
<dbReference type="AlphaFoldDB" id="A0A100VLW1"/>
<organism evidence="1 2">
    <name type="scientific">Paenibacillus amylolyticus</name>
    <dbReference type="NCBI Taxonomy" id="1451"/>
    <lineage>
        <taxon>Bacteria</taxon>
        <taxon>Bacillati</taxon>
        <taxon>Bacillota</taxon>
        <taxon>Bacilli</taxon>
        <taxon>Bacillales</taxon>
        <taxon>Paenibacillaceae</taxon>
        <taxon>Paenibacillus</taxon>
    </lineage>
</organism>
<proteinExistence type="predicted"/>
<evidence type="ECO:0000313" key="2">
    <source>
        <dbReference type="Proteomes" id="UP000069697"/>
    </source>
</evidence>
<sequence length="359" mass="39552">MNTPLHTNSDHQNATFGFALADSAVLSEAQLLVSDSGNSQALQLDIDPQRLLKDGRKVSVIAQQLDSPVDRQDANIIYGQELAYVQYAVNLKPDSTISITSIEGVEQPVNFGWATFTEGEYELRISLHMKTPRIAEGTLEPEQLAMVKYAQVITVYISLFPAESASLALPSQAVWSRKHHVFDSYGRGGFILADLPRLAKRVEELMGPGNHNLIEQFAEGELSDTLLEEGLMAIAWGVTPWCYSLYSAPDEQSARILAVDKLGDEPERQGVYHIDPSIQQLSIVPANELAYWPACVQNDWPVVDVAGEGETLHMDLYTQICESVNGLHENPLPSFVLTRSQGKPEAIIPLIDVVIVDEA</sequence>
<comment type="caution">
    <text evidence="1">The sequence shown here is derived from an EMBL/GenBank/DDBJ whole genome shotgun (WGS) entry which is preliminary data.</text>
</comment>
<accession>A0A100VLW1</accession>
<protein>
    <submittedName>
        <fullName evidence="1">Uncharacterized protein</fullName>
    </submittedName>
</protein>
<dbReference type="RefSeq" id="WP_062834838.1">
    <property type="nucleotide sequence ID" value="NZ_BCNV01000001.1"/>
</dbReference>
<name>A0A100VLW1_PAEAM</name>